<sequence length="132" mass="15272">MNFSQRSRNPQNVPNIKDEMIERQFERFERIRVFDGYNDHAIISNSSRPCPGNRSQRPYLCKRQNNRITNEERLGIRTLPSPSDTQFSTAESSRVSSQAGSPRISLPGTINQDLMDRLDEILDNFCRPKSVQ</sequence>
<comment type="caution">
    <text evidence="2">The sequence shown here is derived from an EMBL/GenBank/DDBJ whole genome shotgun (WGS) entry which is preliminary data.</text>
</comment>
<dbReference type="AlphaFoldDB" id="A0AAD3D8G8"/>
<keyword evidence="3" id="KW-1185">Reference proteome</keyword>
<evidence type="ECO:0000313" key="2">
    <source>
        <dbReference type="EMBL" id="GFH59668.1"/>
    </source>
</evidence>
<reference evidence="2 3" key="1">
    <citation type="journal article" date="2021" name="Sci. Rep.">
        <title>The genome of the diatom Chaetoceros tenuissimus carries an ancient integrated fragment of an extant virus.</title>
        <authorList>
            <person name="Hongo Y."/>
            <person name="Kimura K."/>
            <person name="Takaki Y."/>
            <person name="Yoshida Y."/>
            <person name="Baba S."/>
            <person name="Kobayashi G."/>
            <person name="Nagasaki K."/>
            <person name="Hano T."/>
            <person name="Tomaru Y."/>
        </authorList>
    </citation>
    <scope>NUCLEOTIDE SEQUENCE [LARGE SCALE GENOMIC DNA]</scope>
    <source>
        <strain evidence="2 3">NIES-3715</strain>
    </source>
</reference>
<feature type="compositionally biased region" description="Polar residues" evidence="1">
    <location>
        <begin position="80"/>
        <end position="100"/>
    </location>
</feature>
<gene>
    <name evidence="2" type="ORF">CTEN210_16144</name>
</gene>
<accession>A0AAD3D8G8</accession>
<proteinExistence type="predicted"/>
<evidence type="ECO:0000313" key="3">
    <source>
        <dbReference type="Proteomes" id="UP001054902"/>
    </source>
</evidence>
<name>A0AAD3D8G8_9STRA</name>
<protein>
    <submittedName>
        <fullName evidence="2">Uncharacterized protein</fullName>
    </submittedName>
</protein>
<dbReference type="Proteomes" id="UP001054902">
    <property type="component" value="Unassembled WGS sequence"/>
</dbReference>
<feature type="region of interest" description="Disordered" evidence="1">
    <location>
        <begin position="77"/>
        <end position="107"/>
    </location>
</feature>
<evidence type="ECO:0000256" key="1">
    <source>
        <dbReference type="SAM" id="MobiDB-lite"/>
    </source>
</evidence>
<dbReference type="EMBL" id="BLLK01000069">
    <property type="protein sequence ID" value="GFH59668.1"/>
    <property type="molecule type" value="Genomic_DNA"/>
</dbReference>
<organism evidence="2 3">
    <name type="scientific">Chaetoceros tenuissimus</name>
    <dbReference type="NCBI Taxonomy" id="426638"/>
    <lineage>
        <taxon>Eukaryota</taxon>
        <taxon>Sar</taxon>
        <taxon>Stramenopiles</taxon>
        <taxon>Ochrophyta</taxon>
        <taxon>Bacillariophyta</taxon>
        <taxon>Coscinodiscophyceae</taxon>
        <taxon>Chaetocerotophycidae</taxon>
        <taxon>Chaetocerotales</taxon>
        <taxon>Chaetocerotaceae</taxon>
        <taxon>Chaetoceros</taxon>
    </lineage>
</organism>